<organism evidence="1 2">
    <name type="scientific">Populus alba x Populus x berolinensis</name>
    <dbReference type="NCBI Taxonomy" id="444605"/>
    <lineage>
        <taxon>Eukaryota</taxon>
        <taxon>Viridiplantae</taxon>
        <taxon>Streptophyta</taxon>
        <taxon>Embryophyta</taxon>
        <taxon>Tracheophyta</taxon>
        <taxon>Spermatophyta</taxon>
        <taxon>Magnoliopsida</taxon>
        <taxon>eudicotyledons</taxon>
        <taxon>Gunneridae</taxon>
        <taxon>Pentapetalae</taxon>
        <taxon>rosids</taxon>
        <taxon>fabids</taxon>
        <taxon>Malpighiales</taxon>
        <taxon>Salicaceae</taxon>
        <taxon>Saliceae</taxon>
        <taxon>Populus</taxon>
    </lineage>
</organism>
<accession>A0AAD6RQ26</accession>
<sequence>MGSINGGSSPERLPIEFSNSSSHNYGKMLPQCCCRLVTNSQLSSCFLDVLKCLKPNLVGSKSLIQSILGISNEDASAPSMPLSYSKGFCLIRSTCLFLYDKLNSESIQD</sequence>
<gene>
    <name evidence="1" type="ORF">NC653_002268</name>
</gene>
<reference evidence="1 2" key="1">
    <citation type="journal article" date="2023" name="Mol. Ecol. Resour.">
        <title>Chromosome-level genome assembly of a triploid poplar Populus alba 'Berolinensis'.</title>
        <authorList>
            <person name="Chen S."/>
            <person name="Yu Y."/>
            <person name="Wang X."/>
            <person name="Wang S."/>
            <person name="Zhang T."/>
            <person name="Zhou Y."/>
            <person name="He R."/>
            <person name="Meng N."/>
            <person name="Wang Y."/>
            <person name="Liu W."/>
            <person name="Liu Z."/>
            <person name="Liu J."/>
            <person name="Guo Q."/>
            <person name="Huang H."/>
            <person name="Sederoff R.R."/>
            <person name="Wang G."/>
            <person name="Qu G."/>
            <person name="Chen S."/>
        </authorList>
    </citation>
    <scope>NUCLEOTIDE SEQUENCE [LARGE SCALE GENOMIC DNA]</scope>
    <source>
        <strain evidence="1">SC-2020</strain>
    </source>
</reference>
<dbReference type="AlphaFoldDB" id="A0AAD6RQ26"/>
<evidence type="ECO:0000313" key="1">
    <source>
        <dbReference type="EMBL" id="KAJ7012132.1"/>
    </source>
</evidence>
<evidence type="ECO:0000313" key="2">
    <source>
        <dbReference type="Proteomes" id="UP001164929"/>
    </source>
</evidence>
<proteinExistence type="predicted"/>
<name>A0AAD6RQ26_9ROSI</name>
<dbReference type="EMBL" id="JAQIZT010000001">
    <property type="protein sequence ID" value="KAJ7012132.1"/>
    <property type="molecule type" value="Genomic_DNA"/>
</dbReference>
<dbReference type="Proteomes" id="UP001164929">
    <property type="component" value="Chromosome 1"/>
</dbReference>
<keyword evidence="2" id="KW-1185">Reference proteome</keyword>
<comment type="caution">
    <text evidence="1">The sequence shown here is derived from an EMBL/GenBank/DDBJ whole genome shotgun (WGS) entry which is preliminary data.</text>
</comment>
<protein>
    <submittedName>
        <fullName evidence="1">Uncharacterized protein</fullName>
    </submittedName>
</protein>